<evidence type="ECO:0000259" key="7">
    <source>
        <dbReference type="Pfam" id="PF02302"/>
    </source>
</evidence>
<keyword evidence="2" id="KW-0597">Phosphoprotein</keyword>
<dbReference type="EMBL" id="CAEZVY010000076">
    <property type="protein sequence ID" value="CAB4643869.1"/>
    <property type="molecule type" value="Genomic_DNA"/>
</dbReference>
<dbReference type="AlphaFoldDB" id="A0A6J6K7T0"/>
<keyword evidence="3" id="KW-0762">Sugar transport</keyword>
<dbReference type="GO" id="GO:0008982">
    <property type="term" value="F:protein-N(PI)-phosphohistidine-sugar phosphotransferase activity"/>
    <property type="evidence" value="ECO:0007669"/>
    <property type="project" value="InterPro"/>
</dbReference>
<dbReference type="GO" id="GO:0009401">
    <property type="term" value="P:phosphoenolpyruvate-dependent sugar phosphotransferase system"/>
    <property type="evidence" value="ECO:0007669"/>
    <property type="project" value="UniProtKB-KW"/>
</dbReference>
<evidence type="ECO:0000256" key="6">
    <source>
        <dbReference type="ARBA" id="ARBA00022777"/>
    </source>
</evidence>
<evidence type="ECO:0000256" key="4">
    <source>
        <dbReference type="ARBA" id="ARBA00022679"/>
    </source>
</evidence>
<dbReference type="GO" id="GO:0090563">
    <property type="term" value="F:protein-phosphocysteine-sugar phosphotransferase activity"/>
    <property type="evidence" value="ECO:0007669"/>
    <property type="project" value="TreeGrafter"/>
</dbReference>
<dbReference type="PANTHER" id="PTHR30181:SF3">
    <property type="entry name" value="MULTIPHOSPHORYL TRANSFER PROTEIN"/>
    <property type="match status" value="1"/>
</dbReference>
<evidence type="ECO:0000256" key="5">
    <source>
        <dbReference type="ARBA" id="ARBA00022683"/>
    </source>
</evidence>
<dbReference type="GO" id="GO:0016301">
    <property type="term" value="F:kinase activity"/>
    <property type="evidence" value="ECO:0007669"/>
    <property type="project" value="UniProtKB-KW"/>
</dbReference>
<accession>A0A6J6K7T0</accession>
<name>A0A6J6K7T0_9ZZZZ</name>
<evidence type="ECO:0000313" key="9">
    <source>
        <dbReference type="EMBL" id="CAB4643869.1"/>
    </source>
</evidence>
<dbReference type="Gene3D" id="3.40.50.2300">
    <property type="match status" value="1"/>
</dbReference>
<keyword evidence="4" id="KW-0808">Transferase</keyword>
<dbReference type="InterPro" id="IPR036095">
    <property type="entry name" value="PTS_EIIB-like_sf"/>
</dbReference>
<dbReference type="SUPFAM" id="SSF52794">
    <property type="entry name" value="PTS system IIB component-like"/>
    <property type="match status" value="1"/>
</dbReference>
<keyword evidence="6" id="KW-0418">Kinase</keyword>
<dbReference type="Pfam" id="PF02302">
    <property type="entry name" value="PTS_IIB"/>
    <property type="match status" value="1"/>
</dbReference>
<evidence type="ECO:0000256" key="3">
    <source>
        <dbReference type="ARBA" id="ARBA00022597"/>
    </source>
</evidence>
<sequence length="104" mass="11018">MASISAADVRNIVVACEAGMGSSVLVARQLAKQLKKLEISVVHAPVHELRETPHDLVLVHRGLSHRAKQAVPDSVVIIFDMFLGDLNIARLVGALESGGTISDG</sequence>
<keyword evidence="5" id="KW-0598">Phosphotransferase system</keyword>
<dbReference type="InterPro" id="IPR003501">
    <property type="entry name" value="PTS_EIIB_2/3"/>
</dbReference>
<dbReference type="PANTHER" id="PTHR30181">
    <property type="entry name" value="MANNITOL PERMEASE IIC COMPONENT"/>
    <property type="match status" value="1"/>
</dbReference>
<proteinExistence type="predicted"/>
<dbReference type="EMBL" id="CAEZTM010000005">
    <property type="protein sequence ID" value="CAB4562621.1"/>
    <property type="molecule type" value="Genomic_DNA"/>
</dbReference>
<evidence type="ECO:0000256" key="1">
    <source>
        <dbReference type="ARBA" id="ARBA00022448"/>
    </source>
</evidence>
<evidence type="ECO:0000313" key="8">
    <source>
        <dbReference type="EMBL" id="CAB4562621.1"/>
    </source>
</evidence>
<evidence type="ECO:0000256" key="2">
    <source>
        <dbReference type="ARBA" id="ARBA00022553"/>
    </source>
</evidence>
<dbReference type="InterPro" id="IPR050893">
    <property type="entry name" value="Sugar_PTS"/>
</dbReference>
<reference evidence="9" key="1">
    <citation type="submission" date="2020-05" db="EMBL/GenBank/DDBJ databases">
        <authorList>
            <person name="Chiriac C."/>
            <person name="Salcher M."/>
            <person name="Ghai R."/>
            <person name="Kavagutti S V."/>
        </authorList>
    </citation>
    <scope>NUCLEOTIDE SEQUENCE</scope>
</reference>
<organism evidence="9">
    <name type="scientific">freshwater metagenome</name>
    <dbReference type="NCBI Taxonomy" id="449393"/>
    <lineage>
        <taxon>unclassified sequences</taxon>
        <taxon>metagenomes</taxon>
        <taxon>ecological metagenomes</taxon>
    </lineage>
</organism>
<dbReference type="GO" id="GO:0005886">
    <property type="term" value="C:plasma membrane"/>
    <property type="evidence" value="ECO:0007669"/>
    <property type="project" value="TreeGrafter"/>
</dbReference>
<protein>
    <submittedName>
        <fullName evidence="9">Unannotated protein</fullName>
    </submittedName>
</protein>
<feature type="domain" description="Phosphotransferase system EIIB component type 2/3" evidence="7">
    <location>
        <begin position="11"/>
        <end position="90"/>
    </location>
</feature>
<keyword evidence="1" id="KW-0813">Transport</keyword>
<gene>
    <name evidence="8" type="ORF">UFOPK1684_00205</name>
    <name evidence="9" type="ORF">UFOPK2158_00810</name>
</gene>